<accession>A0A9P4S9B9</accession>
<dbReference type="Proteomes" id="UP000799429">
    <property type="component" value="Unassembled WGS sequence"/>
</dbReference>
<evidence type="ECO:0000256" key="2">
    <source>
        <dbReference type="ARBA" id="ARBA00023002"/>
    </source>
</evidence>
<dbReference type="InterPro" id="IPR016169">
    <property type="entry name" value="FAD-bd_PCMH_sub2"/>
</dbReference>
<dbReference type="Gene3D" id="3.30.465.10">
    <property type="match status" value="2"/>
</dbReference>
<organism evidence="4 5">
    <name type="scientific">Patellaria atrata CBS 101060</name>
    <dbReference type="NCBI Taxonomy" id="1346257"/>
    <lineage>
        <taxon>Eukaryota</taxon>
        <taxon>Fungi</taxon>
        <taxon>Dikarya</taxon>
        <taxon>Ascomycota</taxon>
        <taxon>Pezizomycotina</taxon>
        <taxon>Dothideomycetes</taxon>
        <taxon>Dothideomycetes incertae sedis</taxon>
        <taxon>Patellariales</taxon>
        <taxon>Patellariaceae</taxon>
        <taxon>Patellaria</taxon>
    </lineage>
</organism>
<gene>
    <name evidence="4" type="ORF">M501DRAFT_935755</name>
</gene>
<comment type="caution">
    <text evidence="4">The sequence shown here is derived from an EMBL/GenBank/DDBJ whole genome shotgun (WGS) entry which is preliminary data.</text>
</comment>
<dbReference type="PANTHER" id="PTHR13878">
    <property type="entry name" value="GULONOLACTONE OXIDASE"/>
    <property type="match status" value="1"/>
</dbReference>
<name>A0A9P4S9B9_9PEZI</name>
<dbReference type="InterPro" id="IPR016166">
    <property type="entry name" value="FAD-bd_PCMH"/>
</dbReference>
<dbReference type="InterPro" id="IPR006094">
    <property type="entry name" value="Oxid_FAD_bind_N"/>
</dbReference>
<proteinExistence type="inferred from homology"/>
<dbReference type="Pfam" id="PF08031">
    <property type="entry name" value="BBE"/>
    <property type="match status" value="1"/>
</dbReference>
<dbReference type="PROSITE" id="PS51387">
    <property type="entry name" value="FAD_PCMH"/>
    <property type="match status" value="1"/>
</dbReference>
<protein>
    <submittedName>
        <fullName evidence="4">FAD-binding domain-containing protein</fullName>
    </submittedName>
</protein>
<evidence type="ECO:0000256" key="1">
    <source>
        <dbReference type="ARBA" id="ARBA00005466"/>
    </source>
</evidence>
<sequence>MATVDGQPYSCKCYKDDSCWPSTSEWESLRTAVAGNIYSVQPAGSVCYNNFNGTRTYNVQECSAATANWANATWVTEDLVSPQWPFYSNNTCDPRPNASNSTCTLGYLPEIVIKARTKAHIQAGVNFARDHNLRLVIRNTGHDFMGRSTGYGALAINTNSFDSIQFNEDSVTIGAGVLHNELYKAAFEQEPKRVVVGGECPTVGISGGYIQGGGHGPMAGFYGLAADNALSFDVVTADGNFVTANADENPDLFWALKGGGPSTFGVVVSSTLRTFPEVHSTGMYHKPRTNQRMSNGSSGMRLNIAGTGDTFWKGVADFHNMANVYTDAGMYVWFSISPVPSLTVRPFVAPNKTKAEFEEIINPLLDQLTADNVTFTYEIKEWPTFYELYQGMWSFAHDAGANQALVGGRLFTASDVETHGDDIVKAFRFVSENAGAVIGGHILNPGHAKPTVDNAVHPAWRRAASADLYILPVSATPSLAERRKAEDMVTNVLGQAWRDASPDGASYVNEGDVNEPEWQEVYWGSNYPKLLEVKKKWDPQNVFYAKSTPGTEGWTEILDGKLCKKTDSNILVRPE</sequence>
<dbReference type="EMBL" id="MU006097">
    <property type="protein sequence ID" value="KAF2838249.1"/>
    <property type="molecule type" value="Genomic_DNA"/>
</dbReference>
<evidence type="ECO:0000313" key="5">
    <source>
        <dbReference type="Proteomes" id="UP000799429"/>
    </source>
</evidence>
<dbReference type="Pfam" id="PF01565">
    <property type="entry name" value="FAD_binding_4"/>
    <property type="match status" value="1"/>
</dbReference>
<dbReference type="OrthoDB" id="9983560at2759"/>
<dbReference type="AlphaFoldDB" id="A0A9P4S9B9"/>
<evidence type="ECO:0000313" key="4">
    <source>
        <dbReference type="EMBL" id="KAF2838249.1"/>
    </source>
</evidence>
<dbReference type="PANTHER" id="PTHR13878:SF97">
    <property type="entry name" value="ISOAMYL ALCOHOL OXIDASE"/>
    <property type="match status" value="1"/>
</dbReference>
<keyword evidence="2" id="KW-0560">Oxidoreductase</keyword>
<dbReference type="InterPro" id="IPR012951">
    <property type="entry name" value="BBE"/>
</dbReference>
<dbReference type="InterPro" id="IPR050432">
    <property type="entry name" value="FAD-linked_Oxidoreductases_BP"/>
</dbReference>
<keyword evidence="5" id="KW-1185">Reference proteome</keyword>
<dbReference type="GO" id="GO:0071949">
    <property type="term" value="F:FAD binding"/>
    <property type="evidence" value="ECO:0007669"/>
    <property type="project" value="InterPro"/>
</dbReference>
<dbReference type="InterPro" id="IPR036318">
    <property type="entry name" value="FAD-bd_PCMH-like_sf"/>
</dbReference>
<comment type="similarity">
    <text evidence="1">Belongs to the oxygen-dependent FAD-linked oxidoreductase family.</text>
</comment>
<dbReference type="GO" id="GO:0016491">
    <property type="term" value="F:oxidoreductase activity"/>
    <property type="evidence" value="ECO:0007669"/>
    <property type="project" value="UniProtKB-KW"/>
</dbReference>
<feature type="domain" description="FAD-binding PCMH-type" evidence="3">
    <location>
        <begin position="105"/>
        <end position="277"/>
    </location>
</feature>
<evidence type="ECO:0000259" key="3">
    <source>
        <dbReference type="PROSITE" id="PS51387"/>
    </source>
</evidence>
<reference evidence="4" key="1">
    <citation type="journal article" date="2020" name="Stud. Mycol.">
        <title>101 Dothideomycetes genomes: a test case for predicting lifestyles and emergence of pathogens.</title>
        <authorList>
            <person name="Haridas S."/>
            <person name="Albert R."/>
            <person name="Binder M."/>
            <person name="Bloem J."/>
            <person name="Labutti K."/>
            <person name="Salamov A."/>
            <person name="Andreopoulos B."/>
            <person name="Baker S."/>
            <person name="Barry K."/>
            <person name="Bills G."/>
            <person name="Bluhm B."/>
            <person name="Cannon C."/>
            <person name="Castanera R."/>
            <person name="Culley D."/>
            <person name="Daum C."/>
            <person name="Ezra D."/>
            <person name="Gonzalez J."/>
            <person name="Henrissat B."/>
            <person name="Kuo A."/>
            <person name="Liang C."/>
            <person name="Lipzen A."/>
            <person name="Lutzoni F."/>
            <person name="Magnuson J."/>
            <person name="Mondo S."/>
            <person name="Nolan M."/>
            <person name="Ohm R."/>
            <person name="Pangilinan J."/>
            <person name="Park H.-J."/>
            <person name="Ramirez L."/>
            <person name="Alfaro M."/>
            <person name="Sun H."/>
            <person name="Tritt A."/>
            <person name="Yoshinaga Y."/>
            <person name="Zwiers L.-H."/>
            <person name="Turgeon B."/>
            <person name="Goodwin S."/>
            <person name="Spatafora J."/>
            <person name="Crous P."/>
            <person name="Grigoriev I."/>
        </authorList>
    </citation>
    <scope>NUCLEOTIDE SEQUENCE</scope>
    <source>
        <strain evidence="4">CBS 101060</strain>
    </source>
</reference>
<dbReference type="SUPFAM" id="SSF56176">
    <property type="entry name" value="FAD-binding/transporter-associated domain-like"/>
    <property type="match status" value="1"/>
</dbReference>